<keyword evidence="2" id="KW-1185">Reference proteome</keyword>
<sequence length="221" mass="25970">MVDFQCSYCGKAFPQLELKRCARCHSDLYCSRDCQRASWKYGHKQRCKVVPMDPSSPEWDEHLLDKQLNRWIDTWERILWTLGVLALDLPHRPDNIQATHMAVICISPRPHMSNPAQCYKINWGGVWSHERCKSTWPEVPLAPIEELEPNRARLVITMVDEEGDLRRTYVLSCQLGRIEEYRKLPKEFSRKIASRWVSVLAALLDRGDVEEANRKWYKPFS</sequence>
<dbReference type="Proteomes" id="UP000308600">
    <property type="component" value="Unassembled WGS sequence"/>
</dbReference>
<protein>
    <submittedName>
        <fullName evidence="1">Uncharacterized protein</fullName>
    </submittedName>
</protein>
<name>A0ACD3AV11_9AGAR</name>
<accession>A0ACD3AV11</accession>
<reference evidence="1 2" key="1">
    <citation type="journal article" date="2019" name="Nat. Ecol. Evol.">
        <title>Megaphylogeny resolves global patterns of mushroom evolution.</title>
        <authorList>
            <person name="Varga T."/>
            <person name="Krizsan K."/>
            <person name="Foldi C."/>
            <person name="Dima B."/>
            <person name="Sanchez-Garcia M."/>
            <person name="Sanchez-Ramirez S."/>
            <person name="Szollosi G.J."/>
            <person name="Szarkandi J.G."/>
            <person name="Papp V."/>
            <person name="Albert L."/>
            <person name="Andreopoulos W."/>
            <person name="Angelini C."/>
            <person name="Antonin V."/>
            <person name="Barry K.W."/>
            <person name="Bougher N.L."/>
            <person name="Buchanan P."/>
            <person name="Buyck B."/>
            <person name="Bense V."/>
            <person name="Catcheside P."/>
            <person name="Chovatia M."/>
            <person name="Cooper J."/>
            <person name="Damon W."/>
            <person name="Desjardin D."/>
            <person name="Finy P."/>
            <person name="Geml J."/>
            <person name="Haridas S."/>
            <person name="Hughes K."/>
            <person name="Justo A."/>
            <person name="Karasinski D."/>
            <person name="Kautmanova I."/>
            <person name="Kiss B."/>
            <person name="Kocsube S."/>
            <person name="Kotiranta H."/>
            <person name="LaButti K.M."/>
            <person name="Lechner B.E."/>
            <person name="Liimatainen K."/>
            <person name="Lipzen A."/>
            <person name="Lukacs Z."/>
            <person name="Mihaltcheva S."/>
            <person name="Morgado L.N."/>
            <person name="Niskanen T."/>
            <person name="Noordeloos M.E."/>
            <person name="Ohm R.A."/>
            <person name="Ortiz-Santana B."/>
            <person name="Ovrebo C."/>
            <person name="Racz N."/>
            <person name="Riley R."/>
            <person name="Savchenko A."/>
            <person name="Shiryaev A."/>
            <person name="Soop K."/>
            <person name="Spirin V."/>
            <person name="Szebenyi C."/>
            <person name="Tomsovsky M."/>
            <person name="Tulloss R.E."/>
            <person name="Uehling J."/>
            <person name="Grigoriev I.V."/>
            <person name="Vagvolgyi C."/>
            <person name="Papp T."/>
            <person name="Martin F.M."/>
            <person name="Miettinen O."/>
            <person name="Hibbett D.S."/>
            <person name="Nagy L.G."/>
        </authorList>
    </citation>
    <scope>NUCLEOTIDE SEQUENCE [LARGE SCALE GENOMIC DNA]</scope>
    <source>
        <strain evidence="1 2">NL-1719</strain>
    </source>
</reference>
<evidence type="ECO:0000313" key="1">
    <source>
        <dbReference type="EMBL" id="TFK69395.1"/>
    </source>
</evidence>
<dbReference type="EMBL" id="ML208331">
    <property type="protein sequence ID" value="TFK69395.1"/>
    <property type="molecule type" value="Genomic_DNA"/>
</dbReference>
<gene>
    <name evidence="1" type="ORF">BDN72DRAFT_613392</name>
</gene>
<organism evidence="1 2">
    <name type="scientific">Pluteus cervinus</name>
    <dbReference type="NCBI Taxonomy" id="181527"/>
    <lineage>
        <taxon>Eukaryota</taxon>
        <taxon>Fungi</taxon>
        <taxon>Dikarya</taxon>
        <taxon>Basidiomycota</taxon>
        <taxon>Agaricomycotina</taxon>
        <taxon>Agaricomycetes</taxon>
        <taxon>Agaricomycetidae</taxon>
        <taxon>Agaricales</taxon>
        <taxon>Pluteineae</taxon>
        <taxon>Pluteaceae</taxon>
        <taxon>Pluteus</taxon>
    </lineage>
</organism>
<proteinExistence type="predicted"/>
<evidence type="ECO:0000313" key="2">
    <source>
        <dbReference type="Proteomes" id="UP000308600"/>
    </source>
</evidence>